<evidence type="ECO:0000313" key="2">
    <source>
        <dbReference type="Proteomes" id="UP000196118"/>
    </source>
</evidence>
<geneLocation type="plasmid" evidence="2">
    <name>ppc892-6</name>
</geneLocation>
<sequence>MFDPEKYVVFLLKIEKNINILTKGKQKPVTTVSNYIKSLHDSFKSDKTYSIRDGLIDSNYYIQSQKSKASLEYIPRLSSDFYQYIFHFII</sequence>
<reference evidence="1 2" key="1">
    <citation type="submission" date="2017-05" db="EMBL/GenBank/DDBJ databases">
        <title>Genome sequence of Pediococcus pentosaceus strain SRCM100892.</title>
        <authorList>
            <person name="Cho S.H."/>
        </authorList>
    </citation>
    <scope>NUCLEOTIDE SEQUENCE [LARGE SCALE GENOMIC DNA]</scope>
    <source>
        <strain evidence="1 2">SRCM100892</strain>
        <plasmid evidence="2">Plasmid ppc892-6</plasmid>
    </source>
</reference>
<dbReference type="EMBL" id="CP021477">
    <property type="protein sequence ID" value="ARW20882.1"/>
    <property type="molecule type" value="Genomic_DNA"/>
</dbReference>
<organism evidence="1 2">
    <name type="scientific">Pediococcus pentosaceus</name>
    <dbReference type="NCBI Taxonomy" id="1255"/>
    <lineage>
        <taxon>Bacteria</taxon>
        <taxon>Bacillati</taxon>
        <taxon>Bacillota</taxon>
        <taxon>Bacilli</taxon>
        <taxon>Lactobacillales</taxon>
        <taxon>Lactobacillaceae</taxon>
        <taxon>Pediococcus</taxon>
    </lineage>
</organism>
<accession>A0A1Y0VRV1</accession>
<keyword evidence="1" id="KW-0614">Plasmid</keyword>
<dbReference type="Proteomes" id="UP000196118">
    <property type="component" value="Plasmid pPC892-6"/>
</dbReference>
<name>A0A1Y0VRV1_PEDPE</name>
<proteinExistence type="predicted"/>
<evidence type="ECO:0000313" key="1">
    <source>
        <dbReference type="EMBL" id="ARW20882.1"/>
    </source>
</evidence>
<dbReference type="AlphaFoldDB" id="A0A1Y0VRV1"/>
<gene>
    <name evidence="1" type="ORF">S100892_02347</name>
</gene>
<protein>
    <submittedName>
        <fullName evidence="1">Uncharacterized protein</fullName>
    </submittedName>
</protein>